<evidence type="ECO:0000313" key="2">
    <source>
        <dbReference type="Proteomes" id="UP001558613"/>
    </source>
</evidence>
<proteinExistence type="predicted"/>
<gene>
    <name evidence="1" type="ORF">QQF64_012581</name>
</gene>
<dbReference type="Proteomes" id="UP001558613">
    <property type="component" value="Unassembled WGS sequence"/>
</dbReference>
<dbReference type="EMBL" id="JAYMGO010000018">
    <property type="protein sequence ID" value="KAL1257036.1"/>
    <property type="molecule type" value="Genomic_DNA"/>
</dbReference>
<reference evidence="1 2" key="1">
    <citation type="submission" date="2023-09" db="EMBL/GenBank/DDBJ databases">
        <authorList>
            <person name="Wang M."/>
        </authorList>
    </citation>
    <scope>NUCLEOTIDE SEQUENCE [LARGE SCALE GENOMIC DNA]</scope>
    <source>
        <strain evidence="1">GT-2023</strain>
        <tissue evidence="1">Liver</tissue>
    </source>
</reference>
<organism evidence="1 2">
    <name type="scientific">Cirrhinus molitorella</name>
    <name type="common">mud carp</name>
    <dbReference type="NCBI Taxonomy" id="172907"/>
    <lineage>
        <taxon>Eukaryota</taxon>
        <taxon>Metazoa</taxon>
        <taxon>Chordata</taxon>
        <taxon>Craniata</taxon>
        <taxon>Vertebrata</taxon>
        <taxon>Euteleostomi</taxon>
        <taxon>Actinopterygii</taxon>
        <taxon>Neopterygii</taxon>
        <taxon>Teleostei</taxon>
        <taxon>Ostariophysi</taxon>
        <taxon>Cypriniformes</taxon>
        <taxon>Cyprinidae</taxon>
        <taxon>Labeoninae</taxon>
        <taxon>Labeonini</taxon>
        <taxon>Cirrhinus</taxon>
    </lineage>
</organism>
<sequence length="72" mass="7825">MSVTEVSAVFLHPRYPSKSVHPQPKQCPTWFSCCSIPHSCLLTSALPSHEELMSSHSLLTSTPVLLSGFCAP</sequence>
<keyword evidence="2" id="KW-1185">Reference proteome</keyword>
<protein>
    <submittedName>
        <fullName evidence="1">Uncharacterized protein</fullName>
    </submittedName>
</protein>
<evidence type="ECO:0000313" key="1">
    <source>
        <dbReference type="EMBL" id="KAL1257036.1"/>
    </source>
</evidence>
<comment type="caution">
    <text evidence="1">The sequence shown here is derived from an EMBL/GenBank/DDBJ whole genome shotgun (WGS) entry which is preliminary data.</text>
</comment>
<name>A0ABR3LYF5_9TELE</name>
<accession>A0ABR3LYF5</accession>